<keyword evidence="9" id="KW-1185">Reference proteome</keyword>
<dbReference type="InterPro" id="IPR045124">
    <property type="entry name" value="Su(sable)-like"/>
</dbReference>
<dbReference type="Pfam" id="PF00642">
    <property type="entry name" value="zf-CCCH"/>
    <property type="match status" value="1"/>
</dbReference>
<feature type="compositionally biased region" description="Polar residues" evidence="6">
    <location>
        <begin position="21"/>
        <end position="31"/>
    </location>
</feature>
<feature type="zinc finger region" description="C3H1-type" evidence="5">
    <location>
        <begin position="375"/>
        <end position="403"/>
    </location>
</feature>
<feature type="domain" description="C3H1-type" evidence="7">
    <location>
        <begin position="375"/>
        <end position="403"/>
    </location>
</feature>
<dbReference type="GO" id="GO:0045892">
    <property type="term" value="P:negative regulation of DNA-templated transcription"/>
    <property type="evidence" value="ECO:0007669"/>
    <property type="project" value="InterPro"/>
</dbReference>
<evidence type="ECO:0000256" key="6">
    <source>
        <dbReference type="SAM" id="MobiDB-lite"/>
    </source>
</evidence>
<dbReference type="PANTHER" id="PTHR13119">
    <property type="entry name" value="ZINC FINGER CCCH DOMAIN-CONTAINING PROTEI"/>
    <property type="match status" value="1"/>
</dbReference>
<feature type="region of interest" description="Disordered" evidence="6">
    <location>
        <begin position="21"/>
        <end position="55"/>
    </location>
</feature>
<dbReference type="PANTHER" id="PTHR13119:SF12">
    <property type="entry name" value="PROTEIN SUPPRESSOR OF SABLE"/>
    <property type="match status" value="1"/>
</dbReference>
<evidence type="ECO:0000259" key="7">
    <source>
        <dbReference type="PROSITE" id="PS50103"/>
    </source>
</evidence>
<evidence type="ECO:0000256" key="1">
    <source>
        <dbReference type="ARBA" id="ARBA00022723"/>
    </source>
</evidence>
<dbReference type="Proteomes" id="UP000707451">
    <property type="component" value="Unassembled WGS sequence"/>
</dbReference>
<evidence type="ECO:0000313" key="8">
    <source>
        <dbReference type="EMBL" id="KAG9071917.1"/>
    </source>
</evidence>
<dbReference type="EMBL" id="JAHRHY010000002">
    <property type="protein sequence ID" value="KAG9071917.1"/>
    <property type="molecule type" value="Genomic_DNA"/>
</dbReference>
<dbReference type="SMART" id="SM00356">
    <property type="entry name" value="ZnF_C3H1"/>
    <property type="match status" value="3"/>
</dbReference>
<dbReference type="AlphaFoldDB" id="A0A9P7Y4F6"/>
<feature type="zinc finger region" description="C3H1-type" evidence="5">
    <location>
        <begin position="303"/>
        <end position="329"/>
    </location>
</feature>
<name>A0A9P7Y4F6_9FUNG</name>
<dbReference type="GO" id="GO:0008270">
    <property type="term" value="F:zinc ion binding"/>
    <property type="evidence" value="ECO:0007669"/>
    <property type="project" value="UniProtKB-KW"/>
</dbReference>
<feature type="compositionally biased region" description="Low complexity" evidence="6">
    <location>
        <begin position="241"/>
        <end position="262"/>
    </location>
</feature>
<dbReference type="InterPro" id="IPR036855">
    <property type="entry name" value="Znf_CCCH_sf"/>
</dbReference>
<feature type="compositionally biased region" description="Basic residues" evidence="6">
    <location>
        <begin position="106"/>
        <end position="117"/>
    </location>
</feature>
<protein>
    <recommendedName>
        <fullName evidence="7">C3H1-type domain-containing protein</fullName>
    </recommendedName>
</protein>
<feature type="compositionally biased region" description="Low complexity" evidence="6">
    <location>
        <begin position="271"/>
        <end position="293"/>
    </location>
</feature>
<keyword evidence="3 5" id="KW-0863">Zinc-finger</keyword>
<evidence type="ECO:0000256" key="3">
    <source>
        <dbReference type="ARBA" id="ARBA00022771"/>
    </source>
</evidence>
<dbReference type="GO" id="GO:0005634">
    <property type="term" value="C:nucleus"/>
    <property type="evidence" value="ECO:0007669"/>
    <property type="project" value="TreeGrafter"/>
</dbReference>
<dbReference type="SUPFAM" id="SSF90229">
    <property type="entry name" value="CCCH zinc finger"/>
    <property type="match status" value="1"/>
</dbReference>
<evidence type="ECO:0000256" key="5">
    <source>
        <dbReference type="PROSITE-ProRule" id="PRU00723"/>
    </source>
</evidence>
<reference evidence="8" key="1">
    <citation type="submission" date="2021-06" db="EMBL/GenBank/DDBJ databases">
        <title>Genome Sequence of Mortierella hyaline Strain SCG-10, a Cold-Adapted, Nitrate-Reducing Fungus Isolated from Soil in Minnesota, USA.</title>
        <authorList>
            <person name="Aldossari N."/>
        </authorList>
    </citation>
    <scope>NUCLEOTIDE SEQUENCE</scope>
    <source>
        <strain evidence="8">SCG-10</strain>
    </source>
</reference>
<comment type="caution">
    <text evidence="8">The sequence shown here is derived from an EMBL/GenBank/DDBJ whole genome shotgun (WGS) entry which is preliminary data.</text>
</comment>
<dbReference type="Gene3D" id="4.10.1000.10">
    <property type="entry name" value="Zinc finger, CCCH-type"/>
    <property type="match status" value="1"/>
</dbReference>
<dbReference type="PROSITE" id="PS50103">
    <property type="entry name" value="ZF_C3H1"/>
    <property type="match status" value="3"/>
</dbReference>
<gene>
    <name evidence="8" type="ORF">KI688_006136</name>
</gene>
<feature type="zinc finger region" description="C3H1-type" evidence="5">
    <location>
        <begin position="350"/>
        <end position="374"/>
    </location>
</feature>
<evidence type="ECO:0000313" key="9">
    <source>
        <dbReference type="Proteomes" id="UP000707451"/>
    </source>
</evidence>
<feature type="region of interest" description="Disordered" evidence="6">
    <location>
        <begin position="466"/>
        <end position="502"/>
    </location>
</feature>
<feature type="domain" description="C3H1-type" evidence="7">
    <location>
        <begin position="303"/>
        <end position="329"/>
    </location>
</feature>
<evidence type="ECO:0000256" key="2">
    <source>
        <dbReference type="ARBA" id="ARBA00022737"/>
    </source>
</evidence>
<accession>A0A9P7Y4F6</accession>
<dbReference type="InterPro" id="IPR000571">
    <property type="entry name" value="Znf_CCCH"/>
</dbReference>
<keyword evidence="1 5" id="KW-0479">Metal-binding</keyword>
<sequence>MEGQTPAKLSLDSLMSTVLPSLDANTPSVNASKKFKRVRPTASTQPAPSSAGAAAVTTPHVPKNVLSDIAAAAQAAFTAPTSFTPAPTTAAINENQTNTNNLSNSAKKRNRKLKRKNNSNNQGGPTGSIPAPSETKKNQAGPPSNQKQGAKRKNNVNANLGKNYKRSKYDPQMIARNLDAQPELVGVSKDDDFSELLIQHVTHTNKMLQRDLQEQSRNMLAEQKRQAELLAAQVAGLTAPADTAAAPADTAAAPSTTPTPRQDQQHRHQHNINNQKSALQNKNNQGNNSNNGQPHQKRQQTPFVPKKDCMYFLQGECRKAVCTFKHDIEAQQAAMAAKEADSTIMREASRKARGVCNFEKVGSCAKGDMCPFSHDLSEEPCTYYHLRGICERGDNCRFGHTPIAPERLRKLREDLEVKLREKNEMQAMANANFIPNANATINPPGAVVAPPAFQMGVVSHGTQGLAQINPQGYTPGHPQLGPQGYTPGHPQLGPQGYIQHGP</sequence>
<feature type="compositionally biased region" description="Low complexity" evidence="6">
    <location>
        <begin position="87"/>
        <end position="105"/>
    </location>
</feature>
<keyword evidence="4 5" id="KW-0862">Zinc</keyword>
<feature type="region of interest" description="Disordered" evidence="6">
    <location>
        <begin position="87"/>
        <end position="168"/>
    </location>
</feature>
<dbReference type="GO" id="GO:0003723">
    <property type="term" value="F:RNA binding"/>
    <property type="evidence" value="ECO:0007669"/>
    <property type="project" value="InterPro"/>
</dbReference>
<feature type="region of interest" description="Disordered" evidence="6">
    <location>
        <begin position="241"/>
        <end position="301"/>
    </location>
</feature>
<dbReference type="OrthoDB" id="411372at2759"/>
<keyword evidence="2" id="KW-0677">Repeat</keyword>
<feature type="domain" description="C3H1-type" evidence="7">
    <location>
        <begin position="350"/>
        <end position="374"/>
    </location>
</feature>
<evidence type="ECO:0000256" key="4">
    <source>
        <dbReference type="ARBA" id="ARBA00022833"/>
    </source>
</evidence>
<proteinExistence type="predicted"/>
<organism evidence="8 9">
    <name type="scientific">Linnemannia hyalina</name>
    <dbReference type="NCBI Taxonomy" id="64524"/>
    <lineage>
        <taxon>Eukaryota</taxon>
        <taxon>Fungi</taxon>
        <taxon>Fungi incertae sedis</taxon>
        <taxon>Mucoromycota</taxon>
        <taxon>Mortierellomycotina</taxon>
        <taxon>Mortierellomycetes</taxon>
        <taxon>Mortierellales</taxon>
        <taxon>Mortierellaceae</taxon>
        <taxon>Linnemannia</taxon>
    </lineage>
</organism>